<comment type="catalytic activity">
    <reaction evidence="14">
        <text>GMP + diphosphate = guanine + 5-phospho-alpha-D-ribose 1-diphosphate</text>
        <dbReference type="Rhea" id="RHEA:25424"/>
        <dbReference type="ChEBI" id="CHEBI:16235"/>
        <dbReference type="ChEBI" id="CHEBI:33019"/>
        <dbReference type="ChEBI" id="CHEBI:58017"/>
        <dbReference type="ChEBI" id="CHEBI:58115"/>
        <dbReference type="EC" id="2.4.2.8"/>
    </reaction>
    <physiologicalReaction direction="right-to-left" evidence="14">
        <dbReference type="Rhea" id="RHEA:25426"/>
    </physiologicalReaction>
</comment>
<comment type="caution">
    <text evidence="18">The sequence shown here is derived from an EMBL/GenBank/DDBJ whole genome shotgun (WGS) entry which is preliminary data.</text>
</comment>
<dbReference type="NCBIfam" id="TIGR01203">
    <property type="entry name" value="HGPRTase"/>
    <property type="match status" value="1"/>
</dbReference>
<gene>
    <name evidence="18" type="primary">hpt</name>
    <name evidence="18" type="ORF">AALA52_07730</name>
</gene>
<feature type="domain" description="Phosphoribosyltransferase" evidence="17">
    <location>
        <begin position="25"/>
        <end position="159"/>
    </location>
</feature>
<evidence type="ECO:0000256" key="10">
    <source>
        <dbReference type="ARBA" id="ARBA00022723"/>
    </source>
</evidence>
<evidence type="ECO:0000313" key="18">
    <source>
        <dbReference type="EMBL" id="MEY8444127.1"/>
    </source>
</evidence>
<dbReference type="GO" id="GO:0016757">
    <property type="term" value="F:glycosyltransferase activity"/>
    <property type="evidence" value="ECO:0007669"/>
    <property type="project" value="UniProtKB-KW"/>
</dbReference>
<keyword evidence="10 16" id="KW-0479">Metal-binding</keyword>
<dbReference type="EMBL" id="JBCLSH010000030">
    <property type="protein sequence ID" value="MEY8444127.1"/>
    <property type="molecule type" value="Genomic_DNA"/>
</dbReference>
<keyword evidence="19" id="KW-1185">Reference proteome</keyword>
<evidence type="ECO:0000256" key="16">
    <source>
        <dbReference type="RuleBase" id="RU364099"/>
    </source>
</evidence>
<evidence type="ECO:0000256" key="1">
    <source>
        <dbReference type="ARBA" id="ARBA00001946"/>
    </source>
</evidence>
<dbReference type="InterPro" id="IPR005904">
    <property type="entry name" value="Hxn_phspho_trans"/>
</dbReference>
<dbReference type="EC" id="2.4.2.8" evidence="16"/>
<comment type="function">
    <text evidence="2">Purine salvage pathway enzyme that catalyzes the transfer of the ribosyl-5-phosphate group from 5-phospho-alpha-D-ribose 1-diphosphate (PRPP) to the N9 position of the 6-oxopurines hypoxanthine and guanine to form the corresponding ribonucleotides IMP (inosine 5'-monophosphate) and GMP (guanosine 5'-monophosphate), with the release of PPi.</text>
</comment>
<evidence type="ECO:0000256" key="9">
    <source>
        <dbReference type="ARBA" id="ARBA00022679"/>
    </source>
</evidence>
<dbReference type="InterPro" id="IPR029057">
    <property type="entry name" value="PRTase-like"/>
</dbReference>
<dbReference type="PANTHER" id="PTHR43340:SF1">
    <property type="entry name" value="HYPOXANTHINE PHOSPHORIBOSYLTRANSFERASE"/>
    <property type="match status" value="1"/>
</dbReference>
<evidence type="ECO:0000256" key="3">
    <source>
        <dbReference type="ARBA" id="ARBA00004496"/>
    </source>
</evidence>
<comment type="subcellular location">
    <subcellularLocation>
        <location evidence="3 16">Cytoplasm</location>
    </subcellularLocation>
</comment>
<keyword evidence="12 16" id="KW-0547">Nucleotide-binding</keyword>
<evidence type="ECO:0000256" key="8">
    <source>
        <dbReference type="ARBA" id="ARBA00022676"/>
    </source>
</evidence>
<dbReference type="PANTHER" id="PTHR43340">
    <property type="entry name" value="HYPOXANTHINE-GUANINE PHOSPHORIBOSYLTRANSFERASE"/>
    <property type="match status" value="1"/>
</dbReference>
<proteinExistence type="inferred from homology"/>
<evidence type="ECO:0000256" key="2">
    <source>
        <dbReference type="ARBA" id="ARBA00002049"/>
    </source>
</evidence>
<keyword evidence="7 16" id="KW-0963">Cytoplasm</keyword>
<evidence type="ECO:0000256" key="15">
    <source>
        <dbReference type="ARBA" id="ARBA00049402"/>
    </source>
</evidence>
<keyword evidence="8 16" id="KW-0328">Glycosyltransferase</keyword>
<organism evidence="18 19">
    <name type="scientific">Lactococcus ileimucosae</name>
    <dbReference type="NCBI Taxonomy" id="2941329"/>
    <lineage>
        <taxon>Bacteria</taxon>
        <taxon>Bacillati</taxon>
        <taxon>Bacillota</taxon>
        <taxon>Bacilli</taxon>
        <taxon>Lactobacillales</taxon>
        <taxon>Streptococcaceae</taxon>
        <taxon>Lactococcus</taxon>
    </lineage>
</organism>
<dbReference type="InterPro" id="IPR050408">
    <property type="entry name" value="HGPRT"/>
</dbReference>
<accession>A0ABV4D737</accession>
<sequence>MLEKDIKKILISEEEIRDRTVELGKILADEYEDKNPLLLGILRGSVPFLAELVKRMDIPLEMDFMTVSSYHGGTESSGEVKLLLDVATPVTGREIIIVEDIIDTGRTLKYLKELLEHRGAIVKIVTLLDKPEGRVVEIDADYTGFTIPNEFVVGFGLDFDNHYRNLPYVGVLKEEVYNK</sequence>
<protein>
    <recommendedName>
        <fullName evidence="16">Hypoxanthine phosphoribosyltransferase</fullName>
        <ecNumber evidence="16">2.4.2.8</ecNumber>
    </recommendedName>
</protein>
<comment type="pathway">
    <text evidence="4 16">Purine metabolism; IMP biosynthesis via salvage pathway; IMP from hypoxanthine: step 1/1.</text>
</comment>
<keyword evidence="13 16" id="KW-0460">Magnesium</keyword>
<comment type="cofactor">
    <cofactor evidence="1 16">
        <name>Mg(2+)</name>
        <dbReference type="ChEBI" id="CHEBI:18420"/>
    </cofactor>
</comment>
<name>A0ABV4D737_9LACT</name>
<evidence type="ECO:0000256" key="14">
    <source>
        <dbReference type="ARBA" id="ARBA00048811"/>
    </source>
</evidence>
<evidence type="ECO:0000256" key="11">
    <source>
        <dbReference type="ARBA" id="ARBA00022726"/>
    </source>
</evidence>
<evidence type="ECO:0000256" key="12">
    <source>
        <dbReference type="ARBA" id="ARBA00022741"/>
    </source>
</evidence>
<reference evidence="18 19" key="1">
    <citation type="submission" date="2024-03" db="EMBL/GenBank/DDBJ databases">
        <title>Mouse gut bacterial collection (mGBC) of GemPharmatech.</title>
        <authorList>
            <person name="He Y."/>
            <person name="Dong L."/>
            <person name="Wu D."/>
            <person name="Gao X."/>
            <person name="Lin Z."/>
        </authorList>
    </citation>
    <scope>NUCLEOTIDE SEQUENCE [LARGE SCALE GENOMIC DNA]</scope>
    <source>
        <strain evidence="18 19">61-15</strain>
    </source>
</reference>
<dbReference type="Proteomes" id="UP001565283">
    <property type="component" value="Unassembled WGS sequence"/>
</dbReference>
<keyword evidence="11 16" id="KW-0660">Purine salvage</keyword>
<evidence type="ECO:0000256" key="6">
    <source>
        <dbReference type="ARBA" id="ARBA00008391"/>
    </source>
</evidence>
<evidence type="ECO:0000256" key="4">
    <source>
        <dbReference type="ARBA" id="ARBA00004669"/>
    </source>
</evidence>
<evidence type="ECO:0000256" key="5">
    <source>
        <dbReference type="ARBA" id="ARBA00004676"/>
    </source>
</evidence>
<evidence type="ECO:0000313" key="19">
    <source>
        <dbReference type="Proteomes" id="UP001565283"/>
    </source>
</evidence>
<evidence type="ECO:0000256" key="7">
    <source>
        <dbReference type="ARBA" id="ARBA00022490"/>
    </source>
</evidence>
<dbReference type="SUPFAM" id="SSF53271">
    <property type="entry name" value="PRTase-like"/>
    <property type="match status" value="1"/>
</dbReference>
<comment type="similarity">
    <text evidence="6 16">Belongs to the purine/pyrimidine phosphoribosyltransferase family.</text>
</comment>
<evidence type="ECO:0000256" key="13">
    <source>
        <dbReference type="ARBA" id="ARBA00022842"/>
    </source>
</evidence>
<comment type="catalytic activity">
    <reaction evidence="15">
        <text>IMP + diphosphate = hypoxanthine + 5-phospho-alpha-D-ribose 1-diphosphate</text>
        <dbReference type="Rhea" id="RHEA:17973"/>
        <dbReference type="ChEBI" id="CHEBI:17368"/>
        <dbReference type="ChEBI" id="CHEBI:33019"/>
        <dbReference type="ChEBI" id="CHEBI:58017"/>
        <dbReference type="ChEBI" id="CHEBI:58053"/>
        <dbReference type="EC" id="2.4.2.8"/>
    </reaction>
    <physiologicalReaction direction="right-to-left" evidence="15">
        <dbReference type="Rhea" id="RHEA:17975"/>
    </physiologicalReaction>
</comment>
<comment type="pathway">
    <text evidence="5">Purine metabolism; GMP biosynthesis via salvage pathway; GMP from guanine: step 1/1.</text>
</comment>
<dbReference type="CDD" id="cd06223">
    <property type="entry name" value="PRTases_typeI"/>
    <property type="match status" value="1"/>
</dbReference>
<dbReference type="RefSeq" id="WP_251712956.1">
    <property type="nucleotide sequence ID" value="NZ_CALPDE010000012.1"/>
</dbReference>
<evidence type="ECO:0000259" key="17">
    <source>
        <dbReference type="Pfam" id="PF00156"/>
    </source>
</evidence>
<dbReference type="InterPro" id="IPR000836">
    <property type="entry name" value="PRTase_dom"/>
</dbReference>
<dbReference type="Gene3D" id="3.40.50.2020">
    <property type="match status" value="1"/>
</dbReference>
<keyword evidence="9 16" id="KW-0808">Transferase</keyword>
<dbReference type="Pfam" id="PF00156">
    <property type="entry name" value="Pribosyltran"/>
    <property type="match status" value="1"/>
</dbReference>